<dbReference type="AlphaFoldDB" id="A0A1R4HI24"/>
<dbReference type="InterPro" id="IPR050810">
    <property type="entry name" value="Bact_Secretion_Sys_Channel"/>
</dbReference>
<dbReference type="EMBL" id="FUKJ01000424">
    <property type="protein sequence ID" value="SJM95530.1"/>
    <property type="molecule type" value="Genomic_DNA"/>
</dbReference>
<sequence length="238" mass="25410">MKLLAGSATGGLAYNFLSNSGDIGLLLKAEANKGNVNIISSPSLMVLNNQEASIQVGDEISLVSAQLSGVGVSGTGAGGSGLVNNSQQTQRKTGVKLKVKPRVNANGMVILDIEQSVDDVQNPKPENQVNPNILTRQINSSVAVQSGETLVLGGLIRENDGNTRGGIPFLHQLPLIGPLFGSTEITKKKTELVVLITPRVVRTLQDTRVVTDEFRRKLTGMYEDPAAPTKKNPWYIRN</sequence>
<dbReference type="InterPro" id="IPR001775">
    <property type="entry name" value="GspD/PilQ"/>
</dbReference>
<organism evidence="3 4">
    <name type="scientific">Crenothrix polyspora</name>
    <dbReference type="NCBI Taxonomy" id="360316"/>
    <lineage>
        <taxon>Bacteria</taxon>
        <taxon>Pseudomonadati</taxon>
        <taxon>Pseudomonadota</taxon>
        <taxon>Gammaproteobacteria</taxon>
        <taxon>Methylococcales</taxon>
        <taxon>Crenotrichaceae</taxon>
        <taxon>Crenothrix</taxon>
    </lineage>
</organism>
<evidence type="ECO:0000256" key="1">
    <source>
        <dbReference type="RuleBase" id="RU004003"/>
    </source>
</evidence>
<dbReference type="PRINTS" id="PR00811">
    <property type="entry name" value="BCTERIALGSPD"/>
</dbReference>
<evidence type="ECO:0000313" key="3">
    <source>
        <dbReference type="EMBL" id="SJM95530.1"/>
    </source>
</evidence>
<dbReference type="InterPro" id="IPR004846">
    <property type="entry name" value="T2SS/T3SS_dom"/>
</dbReference>
<dbReference type="GO" id="GO:0015627">
    <property type="term" value="C:type II protein secretion system complex"/>
    <property type="evidence" value="ECO:0007669"/>
    <property type="project" value="TreeGrafter"/>
</dbReference>
<feature type="domain" description="Type II/III secretion system secretin-like" evidence="2">
    <location>
        <begin position="32"/>
        <end position="202"/>
    </location>
</feature>
<keyword evidence="4" id="KW-1185">Reference proteome</keyword>
<comment type="similarity">
    <text evidence="1">Belongs to the bacterial secretin family.</text>
</comment>
<proteinExistence type="inferred from homology"/>
<dbReference type="PANTHER" id="PTHR30332">
    <property type="entry name" value="PROBABLE GENERAL SECRETION PATHWAY PROTEIN D"/>
    <property type="match status" value="1"/>
</dbReference>
<gene>
    <name evidence="3" type="ORF">CRENPOLYSF2_60011</name>
</gene>
<accession>A0A1R4HI24</accession>
<dbReference type="GO" id="GO:0009306">
    <property type="term" value="P:protein secretion"/>
    <property type="evidence" value="ECO:0007669"/>
    <property type="project" value="InterPro"/>
</dbReference>
<dbReference type="Pfam" id="PF00263">
    <property type="entry name" value="Secretin"/>
    <property type="match status" value="1"/>
</dbReference>
<dbReference type="Proteomes" id="UP000195442">
    <property type="component" value="Unassembled WGS sequence"/>
</dbReference>
<protein>
    <submittedName>
        <fullName evidence="3">General secretion pathway protein D</fullName>
    </submittedName>
</protein>
<evidence type="ECO:0000259" key="2">
    <source>
        <dbReference type="Pfam" id="PF00263"/>
    </source>
</evidence>
<evidence type="ECO:0000313" key="4">
    <source>
        <dbReference type="Proteomes" id="UP000195442"/>
    </source>
</evidence>
<name>A0A1R4HI24_9GAMM</name>
<reference evidence="4" key="1">
    <citation type="submission" date="2017-02" db="EMBL/GenBank/DDBJ databases">
        <authorList>
            <person name="Daims H."/>
        </authorList>
    </citation>
    <scope>NUCLEOTIDE SEQUENCE [LARGE SCALE GENOMIC DNA]</scope>
</reference>
<dbReference type="PANTHER" id="PTHR30332:SF25">
    <property type="entry name" value="SECRETIN XPSD"/>
    <property type="match status" value="1"/>
</dbReference>